<evidence type="ECO:0000313" key="1">
    <source>
        <dbReference type="EMBL" id="AEA99051.1"/>
    </source>
</evidence>
<dbReference type="RefSeq" id="WP_012519343.1">
    <property type="nucleotide sequence ID" value="NC_011138.3"/>
</dbReference>
<dbReference type="EMBL" id="CP001103">
    <property type="protein sequence ID" value="AEA99051.1"/>
    <property type="molecule type" value="Genomic_DNA"/>
</dbReference>
<proteinExistence type="predicted"/>
<keyword evidence="2" id="KW-1185">Reference proteome</keyword>
<gene>
    <name evidence="1" type="ordered locus">MADE_1014585</name>
</gene>
<accession>F2GC95</accession>
<reference evidence="1 2" key="2">
    <citation type="journal article" date="2015" name="Antonie Van Leeuwenhoek">
        <title>Ecophysiological diversity of a novel member of the genus Alteromonas, and description of Alteromonas mediterranea sp. nov.</title>
        <authorList>
            <person name="Ivanova E.P."/>
            <person name="Lopez-Perez M."/>
            <person name="Zabalos M."/>
            <person name="Nguyen S.H."/>
            <person name="Webb H.K."/>
            <person name="Ryan J."/>
            <person name="Lagutin K."/>
            <person name="Vyssotski M."/>
            <person name="Crawford R.J."/>
            <person name="Rodriguez-Valera F."/>
        </authorList>
    </citation>
    <scope>NUCLEOTIDE SEQUENCE [LARGE SCALE GENOMIC DNA]</scope>
    <source>
        <strain evidence="2">DSM 17117 / CIP 110805 / LMG 28347 / Deep ecotype</strain>
    </source>
</reference>
<dbReference type="HOGENOM" id="CLU_1363835_0_0_6"/>
<dbReference type="Pfam" id="PF24175">
    <property type="entry name" value="SU10_adaptor"/>
    <property type="match status" value="1"/>
</dbReference>
<name>F2GC95_ALTMD</name>
<evidence type="ECO:0000313" key="2">
    <source>
        <dbReference type="Proteomes" id="UP000001870"/>
    </source>
</evidence>
<reference evidence="1 2" key="1">
    <citation type="journal article" date="2008" name="ISME J.">
        <title>Comparative genomics of two ecotypes of the marine planktonic copiotroph Alteromonas macleodii suggests alternative lifestyles associated with different kinds of particulate organic matter.</title>
        <authorList>
            <person name="Ivars-Martinez E."/>
            <person name="Martin-Cuadrado A.B."/>
            <person name="D'Auria G."/>
            <person name="Mira A."/>
            <person name="Ferriera S."/>
            <person name="Johnson J."/>
            <person name="Friedman R."/>
            <person name="Rodriguez-Valera F."/>
        </authorList>
    </citation>
    <scope>NUCLEOTIDE SEQUENCE [LARGE SCALE GENOMIC DNA]</scope>
    <source>
        <strain evidence="2">DSM 17117 / CIP 110805 / LMG 28347 / Deep ecotype</strain>
    </source>
</reference>
<dbReference type="AlphaFoldDB" id="F2GC95"/>
<dbReference type="InterPro" id="IPR056209">
    <property type="entry name" value="SU10_adaptor"/>
</dbReference>
<dbReference type="KEGG" id="amc:MADE_1014585"/>
<sequence length="200" mass="22453">MAFFDELLPDVNHYAPNCPEMIAVRELRRAAITFFNEVPVYTHTTDIPVTAGKNRYVAPTPLDTTLSQVLSVSLNGKKLNAIIPNSLEAMSKGNGRTDSFYEQNNTLTLTPTPQQSGTLTLRVAVKPTRDANELDDTQMDRWVDAIVNQAVFRLTSMPERTWSNPSIAQAALAMYESEKFKAQKSINGKQNKTTQARFRW</sequence>
<organism evidence="1 2">
    <name type="scientific">Alteromonas mediterranea (strain DSM 17117 / CIP 110805 / LMG 28347 / Deep ecotype)</name>
    <dbReference type="NCBI Taxonomy" id="1774373"/>
    <lineage>
        <taxon>Bacteria</taxon>
        <taxon>Pseudomonadati</taxon>
        <taxon>Pseudomonadota</taxon>
        <taxon>Gammaproteobacteria</taxon>
        <taxon>Alteromonadales</taxon>
        <taxon>Alteromonadaceae</taxon>
        <taxon>Alteromonas/Salinimonas group</taxon>
        <taxon>Alteromonas</taxon>
    </lineage>
</organism>
<dbReference type="Proteomes" id="UP000001870">
    <property type="component" value="Chromosome"/>
</dbReference>
<protein>
    <submittedName>
        <fullName evidence="1">Uncharacterized protein</fullName>
    </submittedName>
</protein>